<dbReference type="PRINTS" id="PR00364">
    <property type="entry name" value="DISEASERSIST"/>
</dbReference>
<organism evidence="10 11">
    <name type="scientific">Punica granatum</name>
    <name type="common">Pomegranate</name>
    <dbReference type="NCBI Taxonomy" id="22663"/>
    <lineage>
        <taxon>Eukaryota</taxon>
        <taxon>Viridiplantae</taxon>
        <taxon>Streptophyta</taxon>
        <taxon>Embryophyta</taxon>
        <taxon>Tracheophyta</taxon>
        <taxon>Spermatophyta</taxon>
        <taxon>Magnoliopsida</taxon>
        <taxon>eudicotyledons</taxon>
        <taxon>Gunneridae</taxon>
        <taxon>Pentapetalae</taxon>
        <taxon>rosids</taxon>
        <taxon>malvids</taxon>
        <taxon>Myrtales</taxon>
        <taxon>Lythraceae</taxon>
        <taxon>Punica</taxon>
    </lineage>
</organism>
<proteinExistence type="predicted"/>
<dbReference type="InterPro" id="IPR002182">
    <property type="entry name" value="NB-ARC"/>
</dbReference>
<keyword evidence="5" id="KW-0067">ATP-binding</keyword>
<dbReference type="GO" id="GO:0005524">
    <property type="term" value="F:ATP binding"/>
    <property type="evidence" value="ECO:0007669"/>
    <property type="project" value="UniProtKB-KW"/>
</dbReference>
<evidence type="ECO:0000313" key="11">
    <source>
        <dbReference type="Proteomes" id="UP000197138"/>
    </source>
</evidence>
<feature type="domain" description="Disease resistance protein At4g27190-like leucine-rich repeats" evidence="8">
    <location>
        <begin position="631"/>
        <end position="757"/>
    </location>
</feature>
<evidence type="ECO:0000259" key="7">
    <source>
        <dbReference type="Pfam" id="PF18052"/>
    </source>
</evidence>
<comment type="caution">
    <text evidence="10">The sequence shown here is derived from an EMBL/GenBank/DDBJ whole genome shotgun (WGS) entry which is preliminary data.</text>
</comment>
<evidence type="ECO:0008006" key="12">
    <source>
        <dbReference type="Google" id="ProtNLM"/>
    </source>
</evidence>
<evidence type="ECO:0000259" key="9">
    <source>
        <dbReference type="Pfam" id="PF25019"/>
    </source>
</evidence>
<name>A0A218XQM6_PUNGR</name>
<evidence type="ECO:0000256" key="4">
    <source>
        <dbReference type="ARBA" id="ARBA00022821"/>
    </source>
</evidence>
<dbReference type="SUPFAM" id="SSF52058">
    <property type="entry name" value="L domain-like"/>
    <property type="match status" value="1"/>
</dbReference>
<keyword evidence="2" id="KW-0677">Repeat</keyword>
<dbReference type="EMBL" id="MTKT01001080">
    <property type="protein sequence ID" value="OWM86821.1"/>
    <property type="molecule type" value="Genomic_DNA"/>
</dbReference>
<dbReference type="SUPFAM" id="SSF52540">
    <property type="entry name" value="P-loop containing nucleoside triphosphate hydrolases"/>
    <property type="match status" value="1"/>
</dbReference>
<sequence>MAELILGPVVESITGHLLSLVSQEIGLARGVKVELQKLQSTVSAIAALLCEAEKRQVQAADVKDWLKKLEDVVYDADDLLDDFSAEVLRRSSVVGGGNRILNEVGIFFSCSNQLVYANKMAHRVEHIRERIDAIYKDRVQFQHEGNSNLGSLVENRVTPETYPYEPQPYVIGRDKDKMKAIEFLLNPGFEENVSILPIVGFGGLGKTTLARLVFNNERVKEYFELKLWVCVSTNFDVEDILRKIVRECIGSLNMNELRNLLGEELDGKDDMMKMSRDHILEKVLAKLANVDELQRKLREVLDGKKFLLVLDDVWNEDRCKWLKRLPRGITKLVNLRQLILSGCRNLIHMPRGIEKLTSLQTVGSISSEVLDASFSIENLAFQSLKLVWGYLPLVSEEEVLERLRPHPDLRGLSIIFYGGVMFSSWVSQLHRLVQIEIIDCDKCSHLPPLDQLPFLKKVSLQKMINLESIELWESSGGQEDKESGMPQSNNNFFPSLEEIELRWLPKFRGWERRTSTRIEREADDHSSSSSLLMLHTFSDKVKVSIEYCPVFSYAHGQKLRQLGVTTNKQVQMLLRDASLSQDPTPVLTVAPIPPSMMTMTAVSSKSLSTLTQIIFSGMEDAEDFPVELFRSLPSLQSLVISECNRLKALPVRAILQYLPSLEMLEISSCEELDLSMDEDSHDGVEEGMNNLQLQGHLRLRDIKIKRIHKMEALPGWFQYLSNLENLEIILCRGLKSLPGRLILPLLTKLVSLELYSCPQLDFSGESGNQLGMPNLQSGEPTKLRDLEFHWIDKMKTLPWWMQHLTNLEELIIGGCGNLKALPEWFPNLTSLKVLRVYGCGKELPRRCRRNTGEDWPKISHIQYVDVDN</sequence>
<protein>
    <recommendedName>
        <fullName evidence="12">Disease resistance protein RGA3</fullName>
    </recommendedName>
</protein>
<dbReference type="InterPro" id="IPR041118">
    <property type="entry name" value="Rx_N"/>
</dbReference>
<dbReference type="Proteomes" id="UP000197138">
    <property type="component" value="Unassembled WGS sequence"/>
</dbReference>
<feature type="domain" description="Disease resistance N-terminal" evidence="7">
    <location>
        <begin position="9"/>
        <end position="92"/>
    </location>
</feature>
<evidence type="ECO:0000256" key="2">
    <source>
        <dbReference type="ARBA" id="ARBA00022737"/>
    </source>
</evidence>
<keyword evidence="1" id="KW-0433">Leucine-rich repeat</keyword>
<evidence type="ECO:0000259" key="8">
    <source>
        <dbReference type="Pfam" id="PF23247"/>
    </source>
</evidence>
<keyword evidence="3" id="KW-0547">Nucleotide-binding</keyword>
<dbReference type="AlphaFoldDB" id="A0A218XQM6"/>
<evidence type="ECO:0000259" key="6">
    <source>
        <dbReference type="Pfam" id="PF00931"/>
    </source>
</evidence>
<evidence type="ECO:0000313" key="10">
    <source>
        <dbReference type="EMBL" id="OWM86821.1"/>
    </source>
</evidence>
<evidence type="ECO:0000256" key="5">
    <source>
        <dbReference type="ARBA" id="ARBA00022840"/>
    </source>
</evidence>
<dbReference type="Pfam" id="PF00931">
    <property type="entry name" value="NB-ARC"/>
    <property type="match status" value="1"/>
</dbReference>
<accession>A0A218XQM6</accession>
<dbReference type="Pfam" id="PF25019">
    <property type="entry name" value="LRR_R13L1-DRL21"/>
    <property type="match status" value="1"/>
</dbReference>
<evidence type="ECO:0000256" key="1">
    <source>
        <dbReference type="ARBA" id="ARBA00022614"/>
    </source>
</evidence>
<dbReference type="InterPro" id="IPR057135">
    <property type="entry name" value="At4g27190-like_LRR"/>
</dbReference>
<dbReference type="Pfam" id="PF23247">
    <property type="entry name" value="LRR_RPS2"/>
    <property type="match status" value="1"/>
</dbReference>
<dbReference type="InterPro" id="IPR032675">
    <property type="entry name" value="LRR_dom_sf"/>
</dbReference>
<evidence type="ECO:0000256" key="3">
    <source>
        <dbReference type="ARBA" id="ARBA00022741"/>
    </source>
</evidence>
<dbReference type="Gene3D" id="3.80.10.10">
    <property type="entry name" value="Ribonuclease Inhibitor"/>
    <property type="match status" value="2"/>
</dbReference>
<dbReference type="PANTHER" id="PTHR36766:SF70">
    <property type="entry name" value="DISEASE RESISTANCE PROTEIN RGA4"/>
    <property type="match status" value="1"/>
</dbReference>
<dbReference type="GO" id="GO:0006952">
    <property type="term" value="P:defense response"/>
    <property type="evidence" value="ECO:0007669"/>
    <property type="project" value="UniProtKB-KW"/>
</dbReference>
<feature type="domain" description="NB-ARC" evidence="6">
    <location>
        <begin position="175"/>
        <end position="321"/>
    </location>
</feature>
<dbReference type="GO" id="GO:0043531">
    <property type="term" value="F:ADP binding"/>
    <property type="evidence" value="ECO:0007669"/>
    <property type="project" value="InterPro"/>
</dbReference>
<keyword evidence="4" id="KW-0611">Plant defense</keyword>
<dbReference type="Gene3D" id="1.20.5.4130">
    <property type="match status" value="1"/>
</dbReference>
<dbReference type="InterPro" id="IPR027417">
    <property type="entry name" value="P-loop_NTPase"/>
</dbReference>
<dbReference type="PANTHER" id="PTHR36766">
    <property type="entry name" value="PLANT BROAD-SPECTRUM MILDEW RESISTANCE PROTEIN RPW8"/>
    <property type="match status" value="1"/>
</dbReference>
<dbReference type="GO" id="GO:0051707">
    <property type="term" value="P:response to other organism"/>
    <property type="evidence" value="ECO:0007669"/>
    <property type="project" value="UniProtKB-ARBA"/>
</dbReference>
<gene>
    <name evidence="10" type="ORF">CDL15_Pgr015857</name>
</gene>
<reference evidence="11" key="1">
    <citation type="journal article" date="2017" name="Plant J.">
        <title>The pomegranate (Punica granatum L.) genome and the genomics of punicalagin biosynthesis.</title>
        <authorList>
            <person name="Qin G."/>
            <person name="Xu C."/>
            <person name="Ming R."/>
            <person name="Tang H."/>
            <person name="Guyot R."/>
            <person name="Kramer E.M."/>
            <person name="Hu Y."/>
            <person name="Yi X."/>
            <person name="Qi Y."/>
            <person name="Xu X."/>
            <person name="Gao Z."/>
            <person name="Pan H."/>
            <person name="Jian J."/>
            <person name="Tian Y."/>
            <person name="Yue Z."/>
            <person name="Xu Y."/>
        </authorList>
    </citation>
    <scope>NUCLEOTIDE SEQUENCE [LARGE SCALE GENOMIC DNA]</scope>
    <source>
        <strain evidence="11">cv. Dabenzi</strain>
    </source>
</reference>
<dbReference type="InterPro" id="IPR056789">
    <property type="entry name" value="LRR_R13L1-DRL21"/>
</dbReference>
<dbReference type="Pfam" id="PF18052">
    <property type="entry name" value="Rx_N"/>
    <property type="match status" value="1"/>
</dbReference>
<dbReference type="Gene3D" id="3.40.50.300">
    <property type="entry name" value="P-loop containing nucleotide triphosphate hydrolases"/>
    <property type="match status" value="1"/>
</dbReference>
<feature type="domain" description="R13L1/DRL21-like LRR repeat region" evidence="9">
    <location>
        <begin position="382"/>
        <end position="463"/>
    </location>
</feature>